<proteinExistence type="predicted"/>
<dbReference type="PANTHER" id="PTHR47129">
    <property type="entry name" value="QUINONE OXIDOREDUCTASE 2"/>
    <property type="match status" value="1"/>
</dbReference>
<dbReference type="PANTHER" id="PTHR47129:SF1">
    <property type="entry name" value="NMRA-LIKE DOMAIN-CONTAINING PROTEIN"/>
    <property type="match status" value="1"/>
</dbReference>
<dbReference type="Proteomes" id="UP000265581">
    <property type="component" value="Unassembled WGS sequence"/>
</dbReference>
<keyword evidence="4" id="KW-1185">Reference proteome</keyword>
<evidence type="ECO:0000256" key="1">
    <source>
        <dbReference type="SAM" id="MobiDB-lite"/>
    </source>
</evidence>
<reference evidence="3 4" key="1">
    <citation type="submission" date="2018-08" db="EMBL/GenBank/DDBJ databases">
        <title>Aeromicrobium sp. M2KJ-4, whole genome shotgun sequence.</title>
        <authorList>
            <person name="Tuo L."/>
        </authorList>
    </citation>
    <scope>NUCLEOTIDE SEQUENCE [LARGE SCALE GENOMIC DNA]</scope>
    <source>
        <strain evidence="3 4">M2KJ-4</strain>
    </source>
</reference>
<dbReference type="InterPro" id="IPR052718">
    <property type="entry name" value="NmrA-type_oxidoreductase"/>
</dbReference>
<gene>
    <name evidence="3" type="ORF">DX116_08590</name>
</gene>
<evidence type="ECO:0000313" key="3">
    <source>
        <dbReference type="EMBL" id="REK73583.1"/>
    </source>
</evidence>
<dbReference type="SUPFAM" id="SSF51735">
    <property type="entry name" value="NAD(P)-binding Rossmann-fold domains"/>
    <property type="match status" value="1"/>
</dbReference>
<dbReference type="Gene3D" id="3.40.50.720">
    <property type="entry name" value="NAD(P)-binding Rossmann-like Domain"/>
    <property type="match status" value="1"/>
</dbReference>
<evidence type="ECO:0000259" key="2">
    <source>
        <dbReference type="Pfam" id="PF13460"/>
    </source>
</evidence>
<dbReference type="Gene3D" id="3.90.25.10">
    <property type="entry name" value="UDP-galactose 4-epimerase, domain 1"/>
    <property type="match status" value="1"/>
</dbReference>
<dbReference type="Pfam" id="PF13460">
    <property type="entry name" value="NAD_binding_10"/>
    <property type="match status" value="1"/>
</dbReference>
<feature type="domain" description="NAD(P)-binding" evidence="2">
    <location>
        <begin position="6"/>
        <end position="171"/>
    </location>
</feature>
<sequence length="274" mass="28569">MILVTGASGHLASRVLDQLLDQGVPAAGASRSPSEGERRLDFDYPDSIDLRGISTLLLVSAGYAEDDVVVARHERVIEAAVRDGVGHVVYTSLAGAGDHLAFALAHRVTERMIRASGLPWTILRNGLYAELVGSLLTWDDDHLSSAFGDGAVAAVARDDLAAVAATVAADPAQHRGRTYELVGAPFTAADVAARLGVEHRSVSLSTDRQRLLAAPGLFPFQPPMLSSIASSIRHGLLDGRHPDLESLLGRPTTDPVGAAATSAPVPAAPATTKA</sequence>
<feature type="compositionally biased region" description="Low complexity" evidence="1">
    <location>
        <begin position="258"/>
        <end position="274"/>
    </location>
</feature>
<dbReference type="OrthoDB" id="5510591at2"/>
<evidence type="ECO:0000313" key="4">
    <source>
        <dbReference type="Proteomes" id="UP000265581"/>
    </source>
</evidence>
<dbReference type="AlphaFoldDB" id="A0A371PCE7"/>
<name>A0A371PCE7_9ACTN</name>
<dbReference type="EMBL" id="QUBR01000001">
    <property type="protein sequence ID" value="REK73583.1"/>
    <property type="molecule type" value="Genomic_DNA"/>
</dbReference>
<comment type="caution">
    <text evidence="3">The sequence shown here is derived from an EMBL/GenBank/DDBJ whole genome shotgun (WGS) entry which is preliminary data.</text>
</comment>
<organism evidence="3 4">
    <name type="scientific">Aeromicrobium endophyticum</name>
    <dbReference type="NCBI Taxonomy" id="2292704"/>
    <lineage>
        <taxon>Bacteria</taxon>
        <taxon>Bacillati</taxon>
        <taxon>Actinomycetota</taxon>
        <taxon>Actinomycetes</taxon>
        <taxon>Propionibacteriales</taxon>
        <taxon>Nocardioidaceae</taxon>
        <taxon>Aeromicrobium</taxon>
    </lineage>
</organism>
<dbReference type="InterPro" id="IPR016040">
    <property type="entry name" value="NAD(P)-bd_dom"/>
</dbReference>
<dbReference type="RefSeq" id="WP_119703693.1">
    <property type="nucleotide sequence ID" value="NZ_JBHSOI010000001.1"/>
</dbReference>
<accession>A0A371PCE7</accession>
<feature type="region of interest" description="Disordered" evidence="1">
    <location>
        <begin position="243"/>
        <end position="274"/>
    </location>
</feature>
<protein>
    <submittedName>
        <fullName evidence="3">NmrA family transcriptional regulator</fullName>
    </submittedName>
</protein>
<dbReference type="InterPro" id="IPR036291">
    <property type="entry name" value="NAD(P)-bd_dom_sf"/>
</dbReference>